<dbReference type="InterPro" id="IPR031310">
    <property type="entry name" value="Ribosomal_uL5_N"/>
</dbReference>
<dbReference type="GO" id="GO:0005840">
    <property type="term" value="C:ribosome"/>
    <property type="evidence" value="ECO:0007669"/>
    <property type="project" value="UniProtKB-KW"/>
</dbReference>
<comment type="subunit">
    <text evidence="5">Part of the 50S ribosomal subunit; part of the 5S rRNA/L5/L18/L25 subcomplex. Contacts the 5S rRNA and the P site tRNA. Forms a bridge to the 30S subunit in the 70S ribosome.</text>
</comment>
<dbReference type="EMBL" id="AP019860">
    <property type="protein sequence ID" value="BBM85591.1"/>
    <property type="molecule type" value="Genomic_DNA"/>
</dbReference>
<dbReference type="GO" id="GO:0019843">
    <property type="term" value="F:rRNA binding"/>
    <property type="evidence" value="ECO:0007669"/>
    <property type="project" value="UniProtKB-UniRule"/>
</dbReference>
<dbReference type="PIRSF" id="PIRSF002161">
    <property type="entry name" value="Ribosomal_L5"/>
    <property type="match status" value="1"/>
</dbReference>
<dbReference type="FunFam" id="3.30.1440.10:FF:000001">
    <property type="entry name" value="50S ribosomal protein L5"/>
    <property type="match status" value="1"/>
</dbReference>
<evidence type="ECO:0000259" key="8">
    <source>
        <dbReference type="Pfam" id="PF00673"/>
    </source>
</evidence>
<sequence length="184" mass="21072">MARLKEKYYSEIMSALMESQEIKNKMACPKLEKIVLNMGVGKAIENKKRLEAAVKDLSLITGQKAVVTKARNSIAGFKLREEVGIGCKATLRGQIMYEFLDRLITVIIPRIRDFRGFSTTAFDQAGCYSLGLQEQSFFPEIDLDRLEFYQGMNITFVIKNSNKKASFELMKLFGFPFKREEKKN</sequence>
<dbReference type="InterPro" id="IPR031309">
    <property type="entry name" value="Ribosomal_uL5_C"/>
</dbReference>
<dbReference type="InterPro" id="IPR020930">
    <property type="entry name" value="Ribosomal_uL5_bac-type"/>
</dbReference>
<dbReference type="Pfam" id="PF00281">
    <property type="entry name" value="Ribosomal_L5"/>
    <property type="match status" value="1"/>
</dbReference>
<dbReference type="GO" id="GO:0003735">
    <property type="term" value="F:structural constituent of ribosome"/>
    <property type="evidence" value="ECO:0007669"/>
    <property type="project" value="InterPro"/>
</dbReference>
<dbReference type="Gene3D" id="3.30.1440.10">
    <property type="match status" value="1"/>
</dbReference>
<evidence type="ECO:0000313" key="9">
    <source>
        <dbReference type="EMBL" id="BBM85591.1"/>
    </source>
</evidence>
<proteinExistence type="inferred from homology"/>
<dbReference type="Proteomes" id="UP000326354">
    <property type="component" value="Chromosome"/>
</dbReference>
<name>A0A5S9F4S8_UABAM</name>
<feature type="domain" description="Large ribosomal subunit protein uL5 N-terminal" evidence="7">
    <location>
        <begin position="24"/>
        <end position="80"/>
    </location>
</feature>
<keyword evidence="10" id="KW-1185">Reference proteome</keyword>
<dbReference type="AlphaFoldDB" id="A0A5S9F4S8"/>
<dbReference type="GO" id="GO:0000049">
    <property type="term" value="F:tRNA binding"/>
    <property type="evidence" value="ECO:0007669"/>
    <property type="project" value="UniProtKB-UniRule"/>
</dbReference>
<evidence type="ECO:0000256" key="6">
    <source>
        <dbReference type="RuleBase" id="RU003930"/>
    </source>
</evidence>
<keyword evidence="5" id="KW-0820">tRNA-binding</keyword>
<dbReference type="GO" id="GO:0006412">
    <property type="term" value="P:translation"/>
    <property type="evidence" value="ECO:0007669"/>
    <property type="project" value="UniProtKB-UniRule"/>
</dbReference>
<dbReference type="PANTHER" id="PTHR11994">
    <property type="entry name" value="60S RIBOSOMAL PROTEIN L11-RELATED"/>
    <property type="match status" value="1"/>
</dbReference>
<feature type="domain" description="Large ribosomal subunit protein uL5 C-terminal" evidence="8">
    <location>
        <begin position="85"/>
        <end position="177"/>
    </location>
</feature>
<dbReference type="GO" id="GO:1990904">
    <property type="term" value="C:ribonucleoprotein complex"/>
    <property type="evidence" value="ECO:0007669"/>
    <property type="project" value="UniProtKB-KW"/>
</dbReference>
<dbReference type="KEGG" id="uam:UABAM_03965"/>
<dbReference type="InterPro" id="IPR002132">
    <property type="entry name" value="Ribosomal_uL5"/>
</dbReference>
<dbReference type="NCBIfam" id="NF000585">
    <property type="entry name" value="PRK00010.1"/>
    <property type="match status" value="1"/>
</dbReference>
<accession>A0A5S9F4S8</accession>
<keyword evidence="5" id="KW-0694">RNA-binding</keyword>
<dbReference type="InterPro" id="IPR020929">
    <property type="entry name" value="Ribosomal_uL5_CS"/>
</dbReference>
<dbReference type="RefSeq" id="WP_151969685.1">
    <property type="nucleotide sequence ID" value="NZ_AP019860.1"/>
</dbReference>
<evidence type="ECO:0000256" key="5">
    <source>
        <dbReference type="HAMAP-Rule" id="MF_01333"/>
    </source>
</evidence>
<evidence type="ECO:0000259" key="7">
    <source>
        <dbReference type="Pfam" id="PF00281"/>
    </source>
</evidence>
<dbReference type="PROSITE" id="PS00358">
    <property type="entry name" value="RIBOSOMAL_L5"/>
    <property type="match status" value="1"/>
</dbReference>
<evidence type="ECO:0000256" key="4">
    <source>
        <dbReference type="ARBA" id="ARBA00035245"/>
    </source>
</evidence>
<comment type="similarity">
    <text evidence="1 5 6">Belongs to the universal ribosomal protein uL5 family.</text>
</comment>
<evidence type="ECO:0000313" key="10">
    <source>
        <dbReference type="Proteomes" id="UP000326354"/>
    </source>
</evidence>
<reference evidence="9 10" key="1">
    <citation type="submission" date="2019-08" db="EMBL/GenBank/DDBJ databases">
        <title>Complete genome sequence of Candidatus Uab amorphum.</title>
        <authorList>
            <person name="Shiratori T."/>
            <person name="Suzuki S."/>
            <person name="Kakizawa Y."/>
            <person name="Ishida K."/>
        </authorList>
    </citation>
    <scope>NUCLEOTIDE SEQUENCE [LARGE SCALE GENOMIC DNA]</scope>
    <source>
        <strain evidence="9 10">SRT547</strain>
    </source>
</reference>
<evidence type="ECO:0000256" key="1">
    <source>
        <dbReference type="ARBA" id="ARBA00008553"/>
    </source>
</evidence>
<protein>
    <recommendedName>
        <fullName evidence="4 5">Large ribosomal subunit protein uL5</fullName>
    </recommendedName>
</protein>
<dbReference type="SUPFAM" id="SSF55282">
    <property type="entry name" value="RL5-like"/>
    <property type="match status" value="1"/>
</dbReference>
<keyword evidence="5" id="KW-0699">rRNA-binding</keyword>
<keyword evidence="2 5" id="KW-0689">Ribosomal protein</keyword>
<comment type="function">
    <text evidence="5">This is 1 of the proteins that bind and probably mediate the attachment of the 5S RNA into the large ribosomal subunit, where it forms part of the central protuberance. In the 70S ribosome it contacts protein S13 of the 30S subunit (bridge B1b), connecting the 2 subunits; this bridge is implicated in subunit movement. Contacts the P site tRNA; the 5S rRNA and some of its associated proteins might help stabilize positioning of ribosome-bound tRNAs.</text>
</comment>
<organism evidence="9 10">
    <name type="scientific">Uabimicrobium amorphum</name>
    <dbReference type="NCBI Taxonomy" id="2596890"/>
    <lineage>
        <taxon>Bacteria</taxon>
        <taxon>Pseudomonadati</taxon>
        <taxon>Planctomycetota</taxon>
        <taxon>Candidatus Uabimicrobiia</taxon>
        <taxon>Candidatus Uabimicrobiales</taxon>
        <taxon>Candidatus Uabimicrobiaceae</taxon>
        <taxon>Candidatus Uabimicrobium</taxon>
    </lineage>
</organism>
<evidence type="ECO:0000256" key="2">
    <source>
        <dbReference type="ARBA" id="ARBA00022980"/>
    </source>
</evidence>
<gene>
    <name evidence="5" type="primary">rplE</name>
    <name evidence="9" type="ORF">UABAM_03965</name>
</gene>
<dbReference type="OrthoDB" id="9806626at2"/>
<dbReference type="Pfam" id="PF00673">
    <property type="entry name" value="Ribosomal_L5_C"/>
    <property type="match status" value="1"/>
</dbReference>
<dbReference type="HAMAP" id="MF_01333_B">
    <property type="entry name" value="Ribosomal_uL5_B"/>
    <property type="match status" value="1"/>
</dbReference>
<dbReference type="InterPro" id="IPR022803">
    <property type="entry name" value="Ribosomal_uL5_dom_sf"/>
</dbReference>
<keyword evidence="3 5" id="KW-0687">Ribonucleoprotein</keyword>
<evidence type="ECO:0000256" key="3">
    <source>
        <dbReference type="ARBA" id="ARBA00023274"/>
    </source>
</evidence>